<feature type="transmembrane region" description="Helical" evidence="14">
    <location>
        <begin position="177"/>
        <end position="200"/>
    </location>
</feature>
<dbReference type="SUPFAM" id="SSF55874">
    <property type="entry name" value="ATPase domain of HSP90 chaperone/DNA topoisomerase II/histidine kinase"/>
    <property type="match status" value="1"/>
</dbReference>
<evidence type="ECO:0000256" key="7">
    <source>
        <dbReference type="ARBA" id="ARBA00022692"/>
    </source>
</evidence>
<evidence type="ECO:0000256" key="5">
    <source>
        <dbReference type="ARBA" id="ARBA00022553"/>
    </source>
</evidence>
<dbReference type="AlphaFoldDB" id="A0AAC9RQC1"/>
<accession>A0AAC9RQC1</accession>
<dbReference type="Pfam" id="PF00672">
    <property type="entry name" value="HAMP"/>
    <property type="match status" value="1"/>
</dbReference>
<keyword evidence="11 14" id="KW-1133">Transmembrane helix</keyword>
<evidence type="ECO:0000259" key="15">
    <source>
        <dbReference type="PROSITE" id="PS50109"/>
    </source>
</evidence>
<dbReference type="InterPro" id="IPR036890">
    <property type="entry name" value="HATPase_C_sf"/>
</dbReference>
<evidence type="ECO:0000256" key="2">
    <source>
        <dbReference type="ARBA" id="ARBA00004651"/>
    </source>
</evidence>
<dbReference type="InterPro" id="IPR003661">
    <property type="entry name" value="HisK_dim/P_dom"/>
</dbReference>
<evidence type="ECO:0000256" key="9">
    <source>
        <dbReference type="ARBA" id="ARBA00022777"/>
    </source>
</evidence>
<dbReference type="SUPFAM" id="SSF158472">
    <property type="entry name" value="HAMP domain-like"/>
    <property type="match status" value="1"/>
</dbReference>
<evidence type="ECO:0000256" key="1">
    <source>
        <dbReference type="ARBA" id="ARBA00000085"/>
    </source>
</evidence>
<evidence type="ECO:0000313" key="17">
    <source>
        <dbReference type="EMBL" id="ARE89018.1"/>
    </source>
</evidence>
<keyword evidence="8" id="KW-0547">Nucleotide-binding</keyword>
<dbReference type="PROSITE" id="PS50885">
    <property type="entry name" value="HAMP"/>
    <property type="match status" value="1"/>
</dbReference>
<dbReference type="EMBL" id="CP020559">
    <property type="protein sequence ID" value="ARE89018.1"/>
    <property type="molecule type" value="Genomic_DNA"/>
</dbReference>
<dbReference type="GO" id="GO:0000155">
    <property type="term" value="F:phosphorelay sensor kinase activity"/>
    <property type="evidence" value="ECO:0007669"/>
    <property type="project" value="InterPro"/>
</dbReference>
<dbReference type="InterPro" id="IPR005467">
    <property type="entry name" value="His_kinase_dom"/>
</dbReference>
<dbReference type="CDD" id="cd00082">
    <property type="entry name" value="HisKA"/>
    <property type="match status" value="1"/>
</dbReference>
<dbReference type="Gene3D" id="3.30.450.20">
    <property type="entry name" value="PAS domain"/>
    <property type="match status" value="1"/>
</dbReference>
<evidence type="ECO:0000256" key="8">
    <source>
        <dbReference type="ARBA" id="ARBA00022741"/>
    </source>
</evidence>
<dbReference type="PRINTS" id="PR00344">
    <property type="entry name" value="BCTRLSENSOR"/>
</dbReference>
<keyword evidence="9" id="KW-0418">Kinase</keyword>
<evidence type="ECO:0000256" key="13">
    <source>
        <dbReference type="ARBA" id="ARBA00023136"/>
    </source>
</evidence>
<keyword evidence="7 14" id="KW-0812">Transmembrane</keyword>
<keyword evidence="5" id="KW-0597">Phosphoprotein</keyword>
<dbReference type="InterPro" id="IPR050398">
    <property type="entry name" value="HssS/ArlS-like"/>
</dbReference>
<name>A0AAC9RQC1_9CLOT</name>
<dbReference type="GO" id="GO:0005524">
    <property type="term" value="F:ATP binding"/>
    <property type="evidence" value="ECO:0007669"/>
    <property type="project" value="UniProtKB-KW"/>
</dbReference>
<dbReference type="InterPro" id="IPR003660">
    <property type="entry name" value="HAMP_dom"/>
</dbReference>
<dbReference type="Gene3D" id="3.30.565.10">
    <property type="entry name" value="Histidine kinase-like ATPase, C-terminal domain"/>
    <property type="match status" value="1"/>
</dbReference>
<dbReference type="SMART" id="SM00387">
    <property type="entry name" value="HATPase_c"/>
    <property type="match status" value="1"/>
</dbReference>
<dbReference type="EC" id="2.7.13.3" evidence="3"/>
<keyword evidence="13 14" id="KW-0472">Membrane</keyword>
<keyword evidence="10" id="KW-0067">ATP-binding</keyword>
<feature type="transmembrane region" description="Helical" evidence="14">
    <location>
        <begin position="146"/>
        <end position="165"/>
    </location>
</feature>
<evidence type="ECO:0000256" key="12">
    <source>
        <dbReference type="ARBA" id="ARBA00023012"/>
    </source>
</evidence>
<dbReference type="GO" id="GO:0005886">
    <property type="term" value="C:plasma membrane"/>
    <property type="evidence" value="ECO:0007669"/>
    <property type="project" value="UniProtKB-SubCell"/>
</dbReference>
<dbReference type="SMART" id="SM00388">
    <property type="entry name" value="HisKA"/>
    <property type="match status" value="1"/>
</dbReference>
<evidence type="ECO:0000259" key="16">
    <source>
        <dbReference type="PROSITE" id="PS50885"/>
    </source>
</evidence>
<proteinExistence type="predicted"/>
<dbReference type="FunFam" id="1.10.287.130:FF:000001">
    <property type="entry name" value="Two-component sensor histidine kinase"/>
    <property type="match status" value="1"/>
</dbReference>
<keyword evidence="6 17" id="KW-0808">Transferase</keyword>
<sequence length="476" mass="53840">MGIGLPAAGERKTMKSIKKRLVFNFVFIIIITVVILEIFLISSIRQYYYKNLDSTLLNQIQISANLYEKYFSDASLQENVLNNVDTFWKQTSAQVEIIDMDGKVLMDSIGIISKTTKEMEDVKRAMEGEVGKWIGSVDYDTEKVMAISYPLHSGGQLVGVLRFIASLREINKDIRKIAYVFIAFGGLVILITGFVSIFLANTITGPLEEVTFVAEKMAMGDYHIENKKKTDDEIGKLSDTLNYMAKEIIKKEQIKNDFISSVSHELRTPLTSIKGWAITLKQDYEDKQILSDGLEIIEKESDRLTLMVEELLDFSKFISGKITLNVKPVHLPEVLEHIKKQLMPRAVREQISFEVTYPDELPLIYFDENRLKQVLINLLDNAFKFTPSNGKISLLTKLEANNIIIIISDTGLGIPPQELPKIKEKFYKGKSSKSQNGIGLSISDEIIKMMGGRLDIESQLDEGTYITITLPIQEVV</sequence>
<dbReference type="FunFam" id="3.30.565.10:FF:000006">
    <property type="entry name" value="Sensor histidine kinase WalK"/>
    <property type="match status" value="1"/>
</dbReference>
<dbReference type="Proteomes" id="UP000192478">
    <property type="component" value="Chromosome"/>
</dbReference>
<evidence type="ECO:0000256" key="4">
    <source>
        <dbReference type="ARBA" id="ARBA00022475"/>
    </source>
</evidence>
<feature type="transmembrane region" description="Helical" evidence="14">
    <location>
        <begin position="21"/>
        <end position="44"/>
    </location>
</feature>
<dbReference type="PANTHER" id="PTHR45528">
    <property type="entry name" value="SENSOR HISTIDINE KINASE CPXA"/>
    <property type="match status" value="1"/>
</dbReference>
<comment type="subcellular location">
    <subcellularLocation>
        <location evidence="2">Cell membrane</location>
        <topology evidence="2">Multi-pass membrane protein</topology>
    </subcellularLocation>
</comment>
<dbReference type="PANTHER" id="PTHR45528:SF1">
    <property type="entry name" value="SENSOR HISTIDINE KINASE CPXA"/>
    <property type="match status" value="1"/>
</dbReference>
<organism evidence="17 18">
    <name type="scientific">Clostridium formicaceticum</name>
    <dbReference type="NCBI Taxonomy" id="1497"/>
    <lineage>
        <taxon>Bacteria</taxon>
        <taxon>Bacillati</taxon>
        <taxon>Bacillota</taxon>
        <taxon>Clostridia</taxon>
        <taxon>Eubacteriales</taxon>
        <taxon>Clostridiaceae</taxon>
        <taxon>Clostridium</taxon>
    </lineage>
</organism>
<evidence type="ECO:0000256" key="3">
    <source>
        <dbReference type="ARBA" id="ARBA00012438"/>
    </source>
</evidence>
<dbReference type="InterPro" id="IPR004358">
    <property type="entry name" value="Sig_transdc_His_kin-like_C"/>
</dbReference>
<reference evidence="17 18" key="1">
    <citation type="submission" date="2017-03" db="EMBL/GenBank/DDBJ databases">
        <title>Complete sequence of Clostridium formicaceticum DSM 92.</title>
        <authorList>
            <person name="Poehlein A."/>
            <person name="Karl M."/>
            <person name="Bengelsdorf F.R."/>
            <person name="Duerre P."/>
            <person name="Daniel R."/>
        </authorList>
    </citation>
    <scope>NUCLEOTIDE SEQUENCE [LARGE SCALE GENOMIC DNA]</scope>
    <source>
        <strain evidence="17 18">DSM 92</strain>
    </source>
</reference>
<evidence type="ECO:0000256" key="10">
    <source>
        <dbReference type="ARBA" id="ARBA00022840"/>
    </source>
</evidence>
<dbReference type="CDD" id="cd06225">
    <property type="entry name" value="HAMP"/>
    <property type="match status" value="1"/>
</dbReference>
<evidence type="ECO:0000256" key="14">
    <source>
        <dbReference type="SAM" id="Phobius"/>
    </source>
</evidence>
<dbReference type="InterPro" id="IPR003594">
    <property type="entry name" value="HATPase_dom"/>
</dbReference>
<gene>
    <name evidence="17" type="primary">phoR_10</name>
    <name evidence="17" type="ORF">CLFO_34240</name>
</gene>
<dbReference type="SUPFAM" id="SSF47384">
    <property type="entry name" value="Homodimeric domain of signal transducing histidine kinase"/>
    <property type="match status" value="1"/>
</dbReference>
<feature type="domain" description="HAMP" evidence="16">
    <location>
        <begin position="201"/>
        <end position="253"/>
    </location>
</feature>
<dbReference type="Pfam" id="PF00512">
    <property type="entry name" value="HisKA"/>
    <property type="match status" value="1"/>
</dbReference>
<comment type="catalytic activity">
    <reaction evidence="1">
        <text>ATP + protein L-histidine = ADP + protein N-phospho-L-histidine.</text>
        <dbReference type="EC" id="2.7.13.3"/>
    </reaction>
</comment>
<evidence type="ECO:0000256" key="6">
    <source>
        <dbReference type="ARBA" id="ARBA00022679"/>
    </source>
</evidence>
<protein>
    <recommendedName>
        <fullName evidence="3">histidine kinase</fullName>
        <ecNumber evidence="3">2.7.13.3</ecNumber>
    </recommendedName>
</protein>
<dbReference type="Gene3D" id="1.10.8.500">
    <property type="entry name" value="HAMP domain in histidine kinase"/>
    <property type="match status" value="1"/>
</dbReference>
<keyword evidence="12" id="KW-0902">Two-component regulatory system</keyword>
<dbReference type="CDD" id="cd00075">
    <property type="entry name" value="HATPase"/>
    <property type="match status" value="1"/>
</dbReference>
<dbReference type="InterPro" id="IPR036097">
    <property type="entry name" value="HisK_dim/P_sf"/>
</dbReference>
<dbReference type="Pfam" id="PF02518">
    <property type="entry name" value="HATPase_c"/>
    <property type="match status" value="1"/>
</dbReference>
<dbReference type="SMART" id="SM00304">
    <property type="entry name" value="HAMP"/>
    <property type="match status" value="1"/>
</dbReference>
<evidence type="ECO:0000313" key="18">
    <source>
        <dbReference type="Proteomes" id="UP000192478"/>
    </source>
</evidence>
<keyword evidence="4" id="KW-1003">Cell membrane</keyword>
<feature type="domain" description="Histidine kinase" evidence="15">
    <location>
        <begin position="261"/>
        <end position="474"/>
    </location>
</feature>
<dbReference type="Gene3D" id="1.10.287.130">
    <property type="match status" value="1"/>
</dbReference>
<dbReference type="PROSITE" id="PS50109">
    <property type="entry name" value="HIS_KIN"/>
    <property type="match status" value="1"/>
</dbReference>
<evidence type="ECO:0000256" key="11">
    <source>
        <dbReference type="ARBA" id="ARBA00022989"/>
    </source>
</evidence>